<comment type="catalytic activity">
    <reaction evidence="13">
        <text>L-proline + NAD(+) = 1-pyrroline-2-carboxylate + NADH + H(+)</text>
        <dbReference type="Rhea" id="RHEA:20321"/>
        <dbReference type="ChEBI" id="CHEBI:15378"/>
        <dbReference type="ChEBI" id="CHEBI:39785"/>
        <dbReference type="ChEBI" id="CHEBI:57540"/>
        <dbReference type="ChEBI" id="CHEBI:57945"/>
        <dbReference type="ChEBI" id="CHEBI:60039"/>
        <dbReference type="EC" id="1.5.1.1"/>
    </reaction>
    <physiologicalReaction direction="right-to-left" evidence="13">
        <dbReference type="Rhea" id="RHEA:20323"/>
    </physiologicalReaction>
</comment>
<comment type="catalytic activity">
    <reaction evidence="10">
        <text>(R)-lanthionine ketimine + NADPH + 2 H(+) = (3R,5R)-1,4-thiomorpholine-3,5-dicarboxylate + NADP(+)</text>
        <dbReference type="Rhea" id="RHEA:68040"/>
        <dbReference type="ChEBI" id="CHEBI:15378"/>
        <dbReference type="ChEBI" id="CHEBI:57783"/>
        <dbReference type="ChEBI" id="CHEBI:58349"/>
        <dbReference type="ChEBI" id="CHEBI:176891"/>
        <dbReference type="ChEBI" id="CHEBI:176892"/>
    </reaction>
    <physiologicalReaction direction="left-to-right" evidence="10">
        <dbReference type="Rhea" id="RHEA:68041"/>
    </physiologicalReaction>
</comment>
<evidence type="ECO:0000256" key="4">
    <source>
        <dbReference type="ARBA" id="ARBA00033420"/>
    </source>
</evidence>
<dbReference type="GO" id="GO:0047127">
    <property type="term" value="F:thiomorpholine-carboxylate dehydrogenase activity"/>
    <property type="evidence" value="ECO:0007669"/>
    <property type="project" value="UniProtKB-EC"/>
</dbReference>
<evidence type="ECO:0000256" key="3">
    <source>
        <dbReference type="ARBA" id="ARBA00015173"/>
    </source>
</evidence>
<dbReference type="EC" id="1.5.1.25" evidence="2"/>
<evidence type="ECO:0000256" key="12">
    <source>
        <dbReference type="ARBA" id="ARBA00093263"/>
    </source>
</evidence>
<dbReference type="AlphaFoldDB" id="C3YVE0"/>
<comment type="catalytic activity">
    <reaction evidence="6">
        <text>Delta(2)-thiazoline-2-carboxylate + NADPH + 2 H(+) = L-thiazolidine-2-carboxylate + NADP(+)</text>
        <dbReference type="Rhea" id="RHEA:68072"/>
        <dbReference type="ChEBI" id="CHEBI:15378"/>
        <dbReference type="ChEBI" id="CHEBI:57783"/>
        <dbReference type="ChEBI" id="CHEBI:58349"/>
        <dbReference type="ChEBI" id="CHEBI:176895"/>
        <dbReference type="ChEBI" id="CHEBI:176896"/>
    </reaction>
    <physiologicalReaction direction="left-to-right" evidence="6">
        <dbReference type="Rhea" id="RHEA:68073"/>
    </physiologicalReaction>
</comment>
<dbReference type="InParanoid" id="C3YVE0"/>
<evidence type="ECO:0000256" key="7">
    <source>
        <dbReference type="ARBA" id="ARBA00093203"/>
    </source>
</evidence>
<evidence type="ECO:0000256" key="13">
    <source>
        <dbReference type="ARBA" id="ARBA00093264"/>
    </source>
</evidence>
<comment type="catalytic activity">
    <reaction evidence="7">
        <text>L-proline + NADP(+) = 1-pyrroline-2-carboxylate + NADPH + H(+)</text>
        <dbReference type="Rhea" id="RHEA:20317"/>
        <dbReference type="ChEBI" id="CHEBI:15378"/>
        <dbReference type="ChEBI" id="CHEBI:39785"/>
        <dbReference type="ChEBI" id="CHEBI:57783"/>
        <dbReference type="ChEBI" id="CHEBI:58349"/>
        <dbReference type="ChEBI" id="CHEBI:60039"/>
        <dbReference type="EC" id="1.5.1.1"/>
    </reaction>
    <physiologicalReaction direction="right-to-left" evidence="7">
        <dbReference type="Rhea" id="RHEA:20319"/>
    </physiologicalReaction>
</comment>
<evidence type="ECO:0000256" key="11">
    <source>
        <dbReference type="ARBA" id="ARBA00093250"/>
    </source>
</evidence>
<dbReference type="EMBL" id="GG666557">
    <property type="protein sequence ID" value="EEN55663.1"/>
    <property type="molecule type" value="Genomic_DNA"/>
</dbReference>
<comment type="catalytic activity">
    <reaction evidence="11">
        <text>(S)-cystathionine ketimine + NADH + 2 H(+) = (3R,5S)-2,3,5,6,7-pentahydro-1,4-thiazepine-3,5-dicarboxylate + NAD(+)</text>
        <dbReference type="Rhea" id="RHEA:68032"/>
        <dbReference type="ChEBI" id="CHEBI:15378"/>
        <dbReference type="ChEBI" id="CHEBI:57540"/>
        <dbReference type="ChEBI" id="CHEBI:57945"/>
        <dbReference type="ChEBI" id="CHEBI:176808"/>
        <dbReference type="ChEBI" id="CHEBI:176810"/>
    </reaction>
    <physiologicalReaction direction="left-to-right" evidence="11">
        <dbReference type="Rhea" id="RHEA:68033"/>
    </physiologicalReaction>
</comment>
<organism>
    <name type="scientific">Branchiostoma floridae</name>
    <name type="common">Florida lancelet</name>
    <name type="synonym">Amphioxus</name>
    <dbReference type="NCBI Taxonomy" id="7739"/>
    <lineage>
        <taxon>Eukaryota</taxon>
        <taxon>Metazoa</taxon>
        <taxon>Chordata</taxon>
        <taxon>Cephalochordata</taxon>
        <taxon>Leptocardii</taxon>
        <taxon>Amphioxiformes</taxon>
        <taxon>Branchiostomatidae</taxon>
        <taxon>Branchiostoma</taxon>
    </lineage>
</organism>
<comment type="similarity">
    <text evidence="1">Belongs to the ornithine cyclodeaminase/mu-crystallin family.</text>
</comment>
<dbReference type="InterPro" id="IPR003462">
    <property type="entry name" value="ODC_Mu_crystall"/>
</dbReference>
<dbReference type="eggNOG" id="KOG3007">
    <property type="taxonomic scope" value="Eukaryota"/>
</dbReference>
<evidence type="ECO:0000256" key="6">
    <source>
        <dbReference type="ARBA" id="ARBA00093197"/>
    </source>
</evidence>
<dbReference type="InterPro" id="IPR036291">
    <property type="entry name" value="NAD(P)-bd_dom_sf"/>
</dbReference>
<evidence type="ECO:0000256" key="5">
    <source>
        <dbReference type="ARBA" id="ARBA00093190"/>
    </source>
</evidence>
<dbReference type="STRING" id="7739.C3YVE0"/>
<evidence type="ECO:0000256" key="8">
    <source>
        <dbReference type="ARBA" id="ARBA00093226"/>
    </source>
</evidence>
<gene>
    <name evidence="18" type="ORF">BRAFLDRAFT_276807</name>
</gene>
<dbReference type="InterPro" id="IPR023401">
    <property type="entry name" value="ODC_N"/>
</dbReference>
<dbReference type="Gene3D" id="3.40.50.720">
    <property type="entry name" value="NAD(P)-binding Rossmann-like Domain"/>
    <property type="match status" value="1"/>
</dbReference>
<evidence type="ECO:0000256" key="10">
    <source>
        <dbReference type="ARBA" id="ARBA00093248"/>
    </source>
</evidence>
<evidence type="ECO:0000256" key="9">
    <source>
        <dbReference type="ARBA" id="ARBA00093227"/>
    </source>
</evidence>
<dbReference type="PANTHER" id="PTHR13812">
    <property type="entry name" value="KETIMINE REDUCTASE MU-CRYSTALLIN"/>
    <property type="match status" value="1"/>
</dbReference>
<name>C3YVE0_BRAFL</name>
<comment type="catalytic activity">
    <reaction evidence="12">
        <text>(3R)-1,4-thiomorpholine-3-carboxylate + NADP(+) = 3,4-dehydrothiomorpholine-3-carboxylate + NADPH + 2 H(+)</text>
        <dbReference type="Rhea" id="RHEA:12500"/>
        <dbReference type="ChEBI" id="CHEBI:15378"/>
        <dbReference type="ChEBI" id="CHEBI:57783"/>
        <dbReference type="ChEBI" id="CHEBI:58349"/>
        <dbReference type="ChEBI" id="CHEBI:58517"/>
        <dbReference type="ChEBI" id="CHEBI:176873"/>
        <dbReference type="EC" id="1.5.1.25"/>
    </reaction>
    <physiologicalReaction direction="right-to-left" evidence="12">
        <dbReference type="Rhea" id="RHEA:12502"/>
    </physiologicalReaction>
</comment>
<protein>
    <recommendedName>
        <fullName evidence="3">Ketimine reductase mu-crystallin</fullName>
        <ecNumber evidence="16">1.5.1.1</ecNumber>
        <ecNumber evidence="2">1.5.1.25</ecNumber>
    </recommendedName>
    <alternativeName>
        <fullName evidence="17">1-piperideine-2-carboxylate/1-pyrroline-2-carboxylate reductase</fullName>
    </alternativeName>
    <alternativeName>
        <fullName evidence="4">NADP-regulated thyroid-hormone-binding protein</fullName>
    </alternativeName>
</protein>
<comment type="subunit">
    <text evidence="15">Homodimer. Binds the thyroid hormone triiodothyronine (T3); T3 binding inhibits enzymatic activity.</text>
</comment>
<dbReference type="Pfam" id="PF02423">
    <property type="entry name" value="OCD_Mu_crystall"/>
    <property type="match status" value="1"/>
</dbReference>
<comment type="catalytic activity">
    <reaction evidence="5">
        <text>L-pipecolate + NAD(+) = Delta(1)-piperideine-2-carboxylate + NADH + H(+)</text>
        <dbReference type="Rhea" id="RHEA:30807"/>
        <dbReference type="ChEBI" id="CHEBI:15378"/>
        <dbReference type="ChEBI" id="CHEBI:57540"/>
        <dbReference type="ChEBI" id="CHEBI:57945"/>
        <dbReference type="ChEBI" id="CHEBI:61185"/>
        <dbReference type="ChEBI" id="CHEBI:77631"/>
        <dbReference type="EC" id="1.5.1.1"/>
    </reaction>
    <physiologicalReaction direction="right-to-left" evidence="5">
        <dbReference type="Rhea" id="RHEA:30809"/>
    </physiologicalReaction>
</comment>
<dbReference type="EC" id="1.5.1.1" evidence="16"/>
<dbReference type="GO" id="GO:0050241">
    <property type="term" value="F:pyrroline-2-carboxylate reductase activity"/>
    <property type="evidence" value="ECO:0007669"/>
    <property type="project" value="UniProtKB-EC"/>
</dbReference>
<dbReference type="PIRSF" id="PIRSF001439">
    <property type="entry name" value="CryM"/>
    <property type="match status" value="1"/>
</dbReference>
<sequence length="308" mass="33360">MASASLPRMVSADDVSQVLMYADLIPLMEKTLADFSRGDGTVVQPVRTTIPVEQHQGFFLVKPGYHVSGETMACKLLTLYPNNTDRPSHQACIVLFDPTNGSPLAVMDGGHITDMRTAAASAAATKHLAKDSPRVHAILGTGHQAYSHFHALNHLYKFDQVRVWGRTPANVQKFAAETGATPCSTVEEAVKDADIITTVTMSRTPVLKKEWIKPGIHINAVGACVPDWQELDPELVLSSVVYVDTKEAAPKESGDIILSKAEVYGEVGEVILGKKEAFKDKTTIFKSLGLSIEDVVSAKLVYDKLTSS</sequence>
<evidence type="ECO:0000256" key="16">
    <source>
        <dbReference type="ARBA" id="ARBA00093598"/>
    </source>
</evidence>
<dbReference type="PANTHER" id="PTHR13812:SF19">
    <property type="entry name" value="KETIMINE REDUCTASE MU-CRYSTALLIN"/>
    <property type="match status" value="1"/>
</dbReference>
<accession>C3YVE0</accession>
<dbReference type="Gene3D" id="3.30.1780.10">
    <property type="entry name" value="ornithine cyclodeaminase, domain 1"/>
    <property type="match status" value="1"/>
</dbReference>
<evidence type="ECO:0000256" key="15">
    <source>
        <dbReference type="ARBA" id="ARBA00093567"/>
    </source>
</evidence>
<evidence type="ECO:0000256" key="14">
    <source>
        <dbReference type="ARBA" id="ARBA00093273"/>
    </source>
</evidence>
<reference evidence="18" key="1">
    <citation type="journal article" date="2008" name="Nature">
        <title>The amphioxus genome and the evolution of the chordate karyotype.</title>
        <authorList>
            <consortium name="US DOE Joint Genome Institute (JGI-PGF)"/>
            <person name="Putnam N.H."/>
            <person name="Butts T."/>
            <person name="Ferrier D.E.K."/>
            <person name="Furlong R.F."/>
            <person name="Hellsten U."/>
            <person name="Kawashima T."/>
            <person name="Robinson-Rechavi M."/>
            <person name="Shoguchi E."/>
            <person name="Terry A."/>
            <person name="Yu J.-K."/>
            <person name="Benito-Gutierrez E.L."/>
            <person name="Dubchak I."/>
            <person name="Garcia-Fernandez J."/>
            <person name="Gibson-Brown J.J."/>
            <person name="Grigoriev I.V."/>
            <person name="Horton A.C."/>
            <person name="de Jong P.J."/>
            <person name="Jurka J."/>
            <person name="Kapitonov V.V."/>
            <person name="Kohara Y."/>
            <person name="Kuroki Y."/>
            <person name="Lindquist E."/>
            <person name="Lucas S."/>
            <person name="Osoegawa K."/>
            <person name="Pennacchio L.A."/>
            <person name="Salamov A.A."/>
            <person name="Satou Y."/>
            <person name="Sauka-Spengler T."/>
            <person name="Schmutz J."/>
            <person name="Shin-I T."/>
            <person name="Toyoda A."/>
            <person name="Bronner-Fraser M."/>
            <person name="Fujiyama A."/>
            <person name="Holland L.Z."/>
            <person name="Holland P.W.H."/>
            <person name="Satoh N."/>
            <person name="Rokhsar D.S."/>
        </authorList>
    </citation>
    <scope>NUCLEOTIDE SEQUENCE [LARGE SCALE GENOMIC DNA]</scope>
    <source>
        <strain evidence="18">S238N-H82</strain>
        <tissue evidence="18">Testes</tissue>
    </source>
</reference>
<comment type="catalytic activity">
    <reaction evidence="14">
        <text>L-pipecolate + NADP(+) = Delta(1)-piperideine-2-carboxylate + NADPH + H(+)</text>
        <dbReference type="Rhea" id="RHEA:12524"/>
        <dbReference type="ChEBI" id="CHEBI:15378"/>
        <dbReference type="ChEBI" id="CHEBI:57783"/>
        <dbReference type="ChEBI" id="CHEBI:58349"/>
        <dbReference type="ChEBI" id="CHEBI:61185"/>
        <dbReference type="ChEBI" id="CHEBI:77631"/>
        <dbReference type="EC" id="1.5.1.1"/>
    </reaction>
    <physiologicalReaction direction="right-to-left" evidence="14">
        <dbReference type="Rhea" id="RHEA:12526"/>
    </physiologicalReaction>
</comment>
<comment type="catalytic activity">
    <reaction evidence="9">
        <text>(S)-cystathionine ketimine + NADPH + 2 H(+) = (3R,5S)-2,3,5,6,7-pentahydro-1,4-thiazepine-3,5-dicarboxylate + NADP(+)</text>
        <dbReference type="Rhea" id="RHEA:68036"/>
        <dbReference type="ChEBI" id="CHEBI:15378"/>
        <dbReference type="ChEBI" id="CHEBI:57783"/>
        <dbReference type="ChEBI" id="CHEBI:58349"/>
        <dbReference type="ChEBI" id="CHEBI:176808"/>
        <dbReference type="ChEBI" id="CHEBI:176810"/>
    </reaction>
    <physiologicalReaction direction="left-to-right" evidence="9">
        <dbReference type="Rhea" id="RHEA:68037"/>
    </physiologicalReaction>
</comment>
<evidence type="ECO:0000256" key="17">
    <source>
        <dbReference type="ARBA" id="ARBA00093650"/>
    </source>
</evidence>
<proteinExistence type="inferred from homology"/>
<dbReference type="SUPFAM" id="SSF51735">
    <property type="entry name" value="NAD(P)-binding Rossmann-fold domains"/>
    <property type="match status" value="1"/>
</dbReference>
<dbReference type="FunFam" id="3.40.50.720:FF:000241">
    <property type="entry name" value="ketimine reductase mu-crystallin"/>
    <property type="match status" value="1"/>
</dbReference>
<evidence type="ECO:0000256" key="2">
    <source>
        <dbReference type="ARBA" id="ARBA00012883"/>
    </source>
</evidence>
<evidence type="ECO:0000256" key="1">
    <source>
        <dbReference type="ARBA" id="ARBA00008903"/>
    </source>
</evidence>
<evidence type="ECO:0000313" key="18">
    <source>
        <dbReference type="EMBL" id="EEN55663.1"/>
    </source>
</evidence>
<comment type="catalytic activity">
    <reaction evidence="8">
        <text>(3R)-1,4-thiomorpholine-3-carboxylate + NAD(+) = 3,4-dehydrothiomorpholine-3-carboxylate + NADH + 2 H(+)</text>
        <dbReference type="Rhea" id="RHEA:12504"/>
        <dbReference type="ChEBI" id="CHEBI:15378"/>
        <dbReference type="ChEBI" id="CHEBI:57540"/>
        <dbReference type="ChEBI" id="CHEBI:57945"/>
        <dbReference type="ChEBI" id="CHEBI:58517"/>
        <dbReference type="ChEBI" id="CHEBI:176873"/>
        <dbReference type="EC" id="1.5.1.25"/>
    </reaction>
    <physiologicalReaction direction="right-to-left" evidence="8">
        <dbReference type="Rhea" id="RHEA:12506"/>
    </physiologicalReaction>
</comment>